<dbReference type="EMBL" id="FMII01000281">
    <property type="protein sequence ID" value="SCL86531.1"/>
    <property type="molecule type" value="Genomic_DNA"/>
</dbReference>
<evidence type="ECO:0000313" key="7">
    <source>
        <dbReference type="Proteomes" id="UP000069549"/>
    </source>
</evidence>
<evidence type="ECO:0000313" key="9">
    <source>
        <dbReference type="Proteomes" id="UP000219974"/>
    </source>
</evidence>
<reference evidence="2 7" key="1">
    <citation type="submission" date="2016-02" db="EMBL/GenBank/DDBJ databases">
        <authorList>
            <consortium name="Pathogen Informatics"/>
        </authorList>
    </citation>
    <scope>NUCLEOTIDE SEQUENCE [LARGE SCALE GENOMIC DNA]</scope>
    <source>
        <strain evidence="2 7">K173</strain>
        <strain evidence="6">NK65 ny</strain>
        <strain evidence="3 10">NK65e</strain>
        <strain evidence="5 8">SP11 Antwerpcl1</strain>
        <strain evidence="4 9">SP11 RLL</strain>
    </source>
</reference>
<dbReference type="AlphaFoldDB" id="A0A0Y9PTA2"/>
<keyword evidence="1" id="KW-0812">Transmembrane</keyword>
<evidence type="ECO:0000313" key="3">
    <source>
        <dbReference type="EMBL" id="SBW38332.1"/>
    </source>
</evidence>
<dbReference type="EMBL" id="FMIE01000224">
    <property type="protein sequence ID" value="SCL86579.1"/>
    <property type="molecule type" value="Genomic_DNA"/>
</dbReference>
<accession>A0A0Y9PTA2</accession>
<feature type="transmembrane region" description="Helical" evidence="1">
    <location>
        <begin position="105"/>
        <end position="122"/>
    </location>
</feature>
<evidence type="ECO:0000313" key="4">
    <source>
        <dbReference type="EMBL" id="SCL83630.1"/>
    </source>
</evidence>
<dbReference type="Proteomes" id="UP000219974">
    <property type="component" value="Unassembled WGS sequence"/>
</dbReference>
<name>A0A0Y9PTA2_PLABE</name>
<keyword evidence="1" id="KW-0472">Membrane</keyword>
<evidence type="ECO:0000313" key="2">
    <source>
        <dbReference type="EMBL" id="CXH17083.1"/>
    </source>
</evidence>
<protein>
    <submittedName>
        <fullName evidence="2">Uncharacterized protein</fullName>
    </submittedName>
</protein>
<dbReference type="OrthoDB" id="371627at2759"/>
<sequence length="152" mass="18184">MNTKLYSLFVFIYLIIVYCATVQGNKNNEKNDRHGINVIKKKNKKNYNKDDKHVERPDEDEDEDDIEYNKEFYKNYKANKKYINSVKEEEKRKLEATHLSKIHKAYTLGICTLIILNSLFFFRDWVLQSISNPNSYINQLIQKKIDNKNKKP</sequence>
<evidence type="ECO:0000256" key="1">
    <source>
        <dbReference type="SAM" id="Phobius"/>
    </source>
</evidence>
<evidence type="ECO:0000313" key="8">
    <source>
        <dbReference type="Proteomes" id="UP000219860"/>
    </source>
</evidence>
<dbReference type="Proteomes" id="UP000516480">
    <property type="component" value="Unassembled WGS sequence"/>
</dbReference>
<gene>
    <name evidence="2" type="ORF">PBK173_000525300</name>
    <name evidence="3" type="ORF">PBNK65E_000516800</name>
    <name evidence="6" type="ORF">PBNK65NY_000511900</name>
    <name evidence="5" type="ORF">PBSP11A_000517300</name>
    <name evidence="4" type="ORF">PBSP11RLL_000509600</name>
</gene>
<dbReference type="Proteomes" id="UP000069549">
    <property type="component" value="Unassembled WGS sequence"/>
</dbReference>
<organism evidence="2 7">
    <name type="scientific">Plasmodium berghei</name>
    <dbReference type="NCBI Taxonomy" id="5821"/>
    <lineage>
        <taxon>Eukaryota</taxon>
        <taxon>Sar</taxon>
        <taxon>Alveolata</taxon>
        <taxon>Apicomplexa</taxon>
        <taxon>Aconoidasida</taxon>
        <taxon>Haemosporida</taxon>
        <taxon>Plasmodiidae</taxon>
        <taxon>Plasmodium</taxon>
        <taxon>Plasmodium (Vinckeia)</taxon>
    </lineage>
</organism>
<evidence type="ECO:0000313" key="6">
    <source>
        <dbReference type="EMBL" id="SCL86579.1"/>
    </source>
</evidence>
<evidence type="ECO:0000313" key="5">
    <source>
        <dbReference type="EMBL" id="SCL86531.1"/>
    </source>
</evidence>
<evidence type="ECO:0000313" key="10">
    <source>
        <dbReference type="Proteomes" id="UP000220214"/>
    </source>
</evidence>
<dbReference type="EMBL" id="FFUQ01000407">
    <property type="protein sequence ID" value="CXH17083.1"/>
    <property type="molecule type" value="Genomic_DNA"/>
</dbReference>
<keyword evidence="1" id="KW-1133">Transmembrane helix</keyword>
<dbReference type="Proteomes" id="UP000219860">
    <property type="component" value="Unassembled WGS sequence"/>
</dbReference>
<dbReference type="Pfam" id="PF06589">
    <property type="entry name" value="CRA"/>
    <property type="match status" value="1"/>
</dbReference>
<dbReference type="EMBL" id="FLVA01000245">
    <property type="protein sequence ID" value="SBW38332.1"/>
    <property type="molecule type" value="Genomic_DNA"/>
</dbReference>
<proteinExistence type="predicted"/>
<dbReference type="Proteomes" id="UP000220214">
    <property type="component" value="Unassembled WGS sequence"/>
</dbReference>
<feature type="transmembrane region" description="Helical" evidence="1">
    <location>
        <begin position="6"/>
        <end position="24"/>
    </location>
</feature>
<dbReference type="EMBL" id="FMIH01000166">
    <property type="protein sequence ID" value="SCL83630.1"/>
    <property type="molecule type" value="Genomic_DNA"/>
</dbReference>